<evidence type="ECO:0000313" key="4">
    <source>
        <dbReference type="Proteomes" id="UP000248857"/>
    </source>
</evidence>
<dbReference type="OrthoDB" id="510956at2"/>
<accession>A0A2W1JBD1</accession>
<dbReference type="EMBL" id="PQWO01000018">
    <property type="protein sequence ID" value="PZD71400.1"/>
    <property type="molecule type" value="Genomic_DNA"/>
</dbReference>
<dbReference type="InterPro" id="IPR008984">
    <property type="entry name" value="SMAD_FHA_dom_sf"/>
</dbReference>
<evidence type="ECO:0000313" key="3">
    <source>
        <dbReference type="EMBL" id="PZD71400.1"/>
    </source>
</evidence>
<dbReference type="PROSITE" id="PS50006">
    <property type="entry name" value="FHA_DOMAIN"/>
    <property type="match status" value="1"/>
</dbReference>
<name>A0A2W1JBD1_9CYAN</name>
<sequence length="238" mass="25864">MLEATREPKALPTQEQHILVIDDQDCGVFALDAATYSIGRDRSCAIVLNDASVSRQHALLLRMPVPGANRYRYRLIDGNSQGKTSTNGTIVNGEPCQSHELAKGDSIQFGKESFCTYLIISGEEAELSQYLESAEFQSIKAGTTDPKATVWLEDPIEPEQEDATTIFSKRSVPQAQASKSQGQAKKSKSQPQASQGRWKVVLGAGIVAAILAAGFWQFSQSKTQEQTAPIESGQTTNQ</sequence>
<dbReference type="Gene3D" id="2.60.200.20">
    <property type="match status" value="1"/>
</dbReference>
<dbReference type="PANTHER" id="PTHR23308">
    <property type="entry name" value="NUCLEAR INHIBITOR OF PROTEIN PHOSPHATASE-1"/>
    <property type="match status" value="1"/>
</dbReference>
<evidence type="ECO:0000259" key="2">
    <source>
        <dbReference type="PROSITE" id="PS50006"/>
    </source>
</evidence>
<dbReference type="SMART" id="SM00240">
    <property type="entry name" value="FHA"/>
    <property type="match status" value="1"/>
</dbReference>
<keyword evidence="4" id="KW-1185">Reference proteome</keyword>
<comment type="caution">
    <text evidence="3">The sequence shown here is derived from an EMBL/GenBank/DDBJ whole genome shotgun (WGS) entry which is preliminary data.</text>
</comment>
<organism evidence="3 4">
    <name type="scientific">Acaryochloris thomasi RCC1774</name>
    <dbReference type="NCBI Taxonomy" id="1764569"/>
    <lineage>
        <taxon>Bacteria</taxon>
        <taxon>Bacillati</taxon>
        <taxon>Cyanobacteriota</taxon>
        <taxon>Cyanophyceae</taxon>
        <taxon>Acaryochloridales</taxon>
        <taxon>Acaryochloridaceae</taxon>
        <taxon>Acaryochloris</taxon>
        <taxon>Acaryochloris thomasi</taxon>
    </lineage>
</organism>
<proteinExistence type="predicted"/>
<feature type="compositionally biased region" description="Low complexity" evidence="1">
    <location>
        <begin position="173"/>
        <end position="192"/>
    </location>
</feature>
<gene>
    <name evidence="3" type="primary">garA_7</name>
    <name evidence="3" type="ORF">C1752_06679</name>
</gene>
<evidence type="ECO:0000256" key="1">
    <source>
        <dbReference type="SAM" id="MobiDB-lite"/>
    </source>
</evidence>
<dbReference type="Pfam" id="PF00498">
    <property type="entry name" value="FHA"/>
    <property type="match status" value="1"/>
</dbReference>
<protein>
    <submittedName>
        <fullName evidence="3">Glycogen accumulation regulator GarA</fullName>
    </submittedName>
</protein>
<feature type="domain" description="FHA" evidence="2">
    <location>
        <begin position="36"/>
        <end position="96"/>
    </location>
</feature>
<dbReference type="AlphaFoldDB" id="A0A2W1JBD1"/>
<reference evidence="3 4" key="1">
    <citation type="journal article" date="2018" name="Sci. Rep.">
        <title>A novel species of the marine cyanobacterium Acaryochloris with a unique pigment content and lifestyle.</title>
        <authorList>
            <person name="Partensky F."/>
            <person name="Six C."/>
            <person name="Ratin M."/>
            <person name="Garczarek L."/>
            <person name="Vaulot D."/>
            <person name="Probert I."/>
            <person name="Calteau A."/>
            <person name="Gourvil P."/>
            <person name="Marie D."/>
            <person name="Grebert T."/>
            <person name="Bouchier C."/>
            <person name="Le Panse S."/>
            <person name="Gachenot M."/>
            <person name="Rodriguez F."/>
            <person name="Garrido J.L."/>
        </authorList>
    </citation>
    <scope>NUCLEOTIDE SEQUENCE [LARGE SCALE GENOMIC DNA]</scope>
    <source>
        <strain evidence="3 4">RCC1774</strain>
    </source>
</reference>
<feature type="region of interest" description="Disordered" evidence="1">
    <location>
        <begin position="171"/>
        <end position="192"/>
    </location>
</feature>
<dbReference type="Proteomes" id="UP000248857">
    <property type="component" value="Unassembled WGS sequence"/>
</dbReference>
<dbReference type="InterPro" id="IPR000253">
    <property type="entry name" value="FHA_dom"/>
</dbReference>
<dbReference type="CDD" id="cd00060">
    <property type="entry name" value="FHA"/>
    <property type="match status" value="1"/>
</dbReference>
<dbReference type="InterPro" id="IPR050923">
    <property type="entry name" value="Cell_Proc_Reg/RNA_Proc"/>
</dbReference>
<dbReference type="SUPFAM" id="SSF49879">
    <property type="entry name" value="SMAD/FHA domain"/>
    <property type="match status" value="1"/>
</dbReference>